<evidence type="ECO:0000313" key="2">
    <source>
        <dbReference type="Proteomes" id="UP000244093"/>
    </source>
</evidence>
<reference evidence="1 2" key="1">
    <citation type="journal article" date="2018" name="Syst. Appl. Microbiol.">
        <title>A new symbiotic nanoarchaeote (Candidatus Nanoclepta minutus) and its host (Zestosphaera tikiterensis gen. nov., sp. nov.) from a New Zealand hot spring.</title>
        <authorList>
            <person name="St John E."/>
            <person name="Liu Y."/>
            <person name="Podar M."/>
            <person name="Stott M.B."/>
            <person name="Meneghin J."/>
            <person name="Chen Z."/>
            <person name="Lagutin K."/>
            <person name="Mitchell K."/>
            <person name="Reysenbach A.L."/>
        </authorList>
    </citation>
    <scope>NUCLEOTIDE SEQUENCE [LARGE SCALE GENOMIC DNA]</scope>
    <source>
        <strain evidence="1">NZ3</strain>
    </source>
</reference>
<evidence type="ECO:0008006" key="3">
    <source>
        <dbReference type="Google" id="ProtNLM"/>
    </source>
</evidence>
<sequence>MGASKTRVGLFTIDPVKLINKKVVNTPEPKEPEDIANTILKLAKELLKESRVSLNDVVGACIGTIGPLDIRSGDVVNTPNLGFKSFKLREPLKKALGVPVYVVNDAVAGVYAEYMAGHGSAYDNVVYLTLSSGIGAGVVVDGNLLLGKDGNAHEVGHVVVDYSSGIRCGCGGLGHWEALASGSNVWKLVVKLSSAWSLGETPLLSLSRVRTVGMSELLEYWRKGDPFASHVVQELIKVNAAGIASVINVYDPEVFILGGSIALNNPDFIFEIVDEVREYLVNRPPEFAITSFKDDVVLYGAAWIIVKTPKQLLKIQGSVNL</sequence>
<name>A0A2R7Y8U0_9CREN</name>
<proteinExistence type="predicted"/>
<dbReference type="PANTHER" id="PTHR18964">
    <property type="entry name" value="ROK (REPRESSOR, ORF, KINASE) FAMILY"/>
    <property type="match status" value="1"/>
</dbReference>
<dbReference type="GO" id="GO:0009384">
    <property type="term" value="F:N-acylmannosamine kinase activity"/>
    <property type="evidence" value="ECO:0007669"/>
    <property type="project" value="TreeGrafter"/>
</dbReference>
<dbReference type="SUPFAM" id="SSF53067">
    <property type="entry name" value="Actin-like ATPase domain"/>
    <property type="match status" value="1"/>
</dbReference>
<accession>A0A2R7Y8U0</accession>
<protein>
    <recommendedName>
        <fullName evidence="3">ROK family protein</fullName>
    </recommendedName>
</protein>
<dbReference type="InterPro" id="IPR000600">
    <property type="entry name" value="ROK"/>
</dbReference>
<comment type="caution">
    <text evidence="1">The sequence shown here is derived from an EMBL/GenBank/DDBJ whole genome shotgun (WGS) entry which is preliminary data.</text>
</comment>
<dbReference type="Pfam" id="PF00480">
    <property type="entry name" value="ROK"/>
    <property type="match status" value="1"/>
</dbReference>
<dbReference type="InterPro" id="IPR043129">
    <property type="entry name" value="ATPase_NBD"/>
</dbReference>
<dbReference type="AlphaFoldDB" id="A0A2R7Y8U0"/>
<dbReference type="PANTHER" id="PTHR18964:SF149">
    <property type="entry name" value="BIFUNCTIONAL UDP-N-ACETYLGLUCOSAMINE 2-EPIMERASE_N-ACETYLMANNOSAMINE KINASE"/>
    <property type="match status" value="1"/>
</dbReference>
<evidence type="ECO:0000313" key="1">
    <source>
        <dbReference type="EMBL" id="PUA33944.1"/>
    </source>
</evidence>
<dbReference type="EMBL" id="NBVN01000001">
    <property type="protein sequence ID" value="PUA33944.1"/>
    <property type="molecule type" value="Genomic_DNA"/>
</dbReference>
<organism evidence="1 2">
    <name type="scientific">Zestosphaera tikiterensis</name>
    <dbReference type="NCBI Taxonomy" id="1973259"/>
    <lineage>
        <taxon>Archaea</taxon>
        <taxon>Thermoproteota</taxon>
        <taxon>Thermoprotei</taxon>
        <taxon>Desulfurococcales</taxon>
        <taxon>Desulfurococcaceae</taxon>
        <taxon>Zestosphaera</taxon>
    </lineage>
</organism>
<gene>
    <name evidence="1" type="ORF">B7O98_00555</name>
</gene>
<dbReference type="GO" id="GO:0008761">
    <property type="term" value="F:UDP-N-acetylglucosamine 2-epimerase activity"/>
    <property type="evidence" value="ECO:0007669"/>
    <property type="project" value="TreeGrafter"/>
</dbReference>
<dbReference type="Proteomes" id="UP000244093">
    <property type="component" value="Unassembled WGS sequence"/>
</dbReference>
<dbReference type="Gene3D" id="3.30.420.40">
    <property type="match status" value="2"/>
</dbReference>